<protein>
    <submittedName>
        <fullName evidence="9">MBOAT family protein</fullName>
    </submittedName>
</protein>
<dbReference type="Pfam" id="PF03062">
    <property type="entry name" value="MBOAT"/>
    <property type="match status" value="1"/>
</dbReference>
<keyword evidence="7" id="KW-0808">Transferase</keyword>
<evidence type="ECO:0000256" key="5">
    <source>
        <dbReference type="ARBA" id="ARBA00022989"/>
    </source>
</evidence>
<keyword evidence="7" id="KW-0012">Acyltransferase</keyword>
<feature type="transmembrane region" description="Helical" evidence="8">
    <location>
        <begin position="328"/>
        <end position="345"/>
    </location>
</feature>
<gene>
    <name evidence="9" type="ORF">H8R94_06460</name>
</gene>
<feature type="transmembrane region" description="Helical" evidence="8">
    <location>
        <begin position="229"/>
        <end position="246"/>
    </location>
</feature>
<dbReference type="PIRSF" id="PIRSF016636">
    <property type="entry name" value="AlgI_DltB"/>
    <property type="match status" value="1"/>
</dbReference>
<comment type="caution">
    <text evidence="9">The sequence shown here is derived from an EMBL/GenBank/DDBJ whole genome shotgun (WGS) entry which is preliminary data.</text>
</comment>
<feature type="transmembrane region" description="Helical" evidence="8">
    <location>
        <begin position="156"/>
        <end position="175"/>
    </location>
</feature>
<proteinExistence type="inferred from homology"/>
<dbReference type="RefSeq" id="WP_186854188.1">
    <property type="nucleotide sequence ID" value="NZ_JACOPG010000002.1"/>
</dbReference>
<keyword evidence="5 8" id="KW-1133">Transmembrane helix</keyword>
<evidence type="ECO:0000256" key="8">
    <source>
        <dbReference type="SAM" id="Phobius"/>
    </source>
</evidence>
<feature type="transmembrane region" description="Helical" evidence="8">
    <location>
        <begin position="432"/>
        <end position="455"/>
    </location>
</feature>
<evidence type="ECO:0000256" key="6">
    <source>
        <dbReference type="ARBA" id="ARBA00023136"/>
    </source>
</evidence>
<dbReference type="InterPro" id="IPR051085">
    <property type="entry name" value="MB_O-acyltransferase"/>
</dbReference>
<dbReference type="PANTHER" id="PTHR13285:SF18">
    <property type="entry name" value="PROTEIN-CYSTEINE N-PALMITOYLTRANSFERASE RASP"/>
    <property type="match status" value="1"/>
</dbReference>
<organism evidence="9 10">
    <name type="scientific">Roseburia lenta</name>
    <dbReference type="NCBI Taxonomy" id="2763061"/>
    <lineage>
        <taxon>Bacteria</taxon>
        <taxon>Bacillati</taxon>
        <taxon>Bacillota</taxon>
        <taxon>Clostridia</taxon>
        <taxon>Lachnospirales</taxon>
        <taxon>Lachnospiraceae</taxon>
        <taxon>Roseburia</taxon>
    </lineage>
</organism>
<comment type="subcellular location">
    <subcellularLocation>
        <location evidence="1">Cell membrane</location>
        <topology evidence="1">Multi-pass membrane protein</topology>
    </subcellularLocation>
</comment>
<accession>A0ABR7GFM2</accession>
<feature type="transmembrane region" description="Helical" evidence="8">
    <location>
        <begin position="36"/>
        <end position="59"/>
    </location>
</feature>
<evidence type="ECO:0000256" key="1">
    <source>
        <dbReference type="ARBA" id="ARBA00004651"/>
    </source>
</evidence>
<dbReference type="PIRSF" id="PIRSF500217">
    <property type="entry name" value="AlgI"/>
    <property type="match status" value="1"/>
</dbReference>
<dbReference type="InterPro" id="IPR004299">
    <property type="entry name" value="MBOAT_fam"/>
</dbReference>
<evidence type="ECO:0000313" key="10">
    <source>
        <dbReference type="Proteomes" id="UP000643810"/>
    </source>
</evidence>
<dbReference type="Proteomes" id="UP000643810">
    <property type="component" value="Unassembled WGS sequence"/>
</dbReference>
<feature type="transmembrane region" description="Helical" evidence="8">
    <location>
        <begin position="122"/>
        <end position="144"/>
    </location>
</feature>
<evidence type="ECO:0000256" key="7">
    <source>
        <dbReference type="PIRNR" id="PIRNR016636"/>
    </source>
</evidence>
<sequence length="506" mass="58287">MAITSLKFFAFLAVIYLLYCLVPRQKRWFVLLGASLFFYVVCGSLRLFVVTLLQILVAYGAAIRTDKQQREGVSTKINTAGILTCLAVLFQIGALLYYKEMNFFVTNGNILLHLLGKESTLFLWQIVAPLGISYYTLSYIAYILDVYWGVVSPQRNFLKFCLFGIYFPIMISGPITRYQEIEQDLYAGNRADYQGFCFGLQRILWGLFKKLVIADRMAPIVQEIWSGDFYGWCVLIGVLGYAWQLYMDFSGCMDIVLGASELFGIRLPENFNTPLYATSLSEYWRRWHITLGAWVKDYVMYPILKTKGLQTRAKKWKKKFGKKMGKKMTTWIGLFFTWLVVGLWHGGAWTFVFGSGLFFFLMIIGGQILEPIGKWCIEKMHIPTQSFGWKLWQRIRTFVLFSASISFSWSASMKDGFRMWARCFKPTNLSSLLPLASRADWFLLVIGAVIVWLISYGKQKEDVRMYVAKKALPVRWILYLVLLFAVLICGVYGPGYDASSFIYGQF</sequence>
<feature type="transmembrane region" description="Helical" evidence="8">
    <location>
        <begin position="80"/>
        <end position="98"/>
    </location>
</feature>
<dbReference type="InterPro" id="IPR028362">
    <property type="entry name" value="AlgI"/>
</dbReference>
<comment type="similarity">
    <text evidence="2 7">Belongs to the membrane-bound acyltransferase family.</text>
</comment>
<evidence type="ECO:0000256" key="2">
    <source>
        <dbReference type="ARBA" id="ARBA00010323"/>
    </source>
</evidence>
<keyword evidence="3 7" id="KW-1003">Cell membrane</keyword>
<evidence type="ECO:0000313" key="9">
    <source>
        <dbReference type="EMBL" id="MBC5686249.1"/>
    </source>
</evidence>
<name>A0ABR7GFM2_9FIRM</name>
<reference evidence="9 10" key="1">
    <citation type="submission" date="2020-08" db="EMBL/GenBank/DDBJ databases">
        <title>Genome public.</title>
        <authorList>
            <person name="Liu C."/>
            <person name="Sun Q."/>
        </authorList>
    </citation>
    <scope>NUCLEOTIDE SEQUENCE [LARGE SCALE GENOMIC DNA]</scope>
    <source>
        <strain evidence="9 10">NSJ-9</strain>
    </source>
</reference>
<feature type="transmembrane region" description="Helical" evidence="8">
    <location>
        <begin position="476"/>
        <end position="496"/>
    </location>
</feature>
<keyword evidence="6 7" id="KW-0472">Membrane</keyword>
<evidence type="ECO:0000256" key="4">
    <source>
        <dbReference type="ARBA" id="ARBA00022692"/>
    </source>
</evidence>
<evidence type="ECO:0000256" key="3">
    <source>
        <dbReference type="ARBA" id="ARBA00022475"/>
    </source>
</evidence>
<dbReference type="EMBL" id="JACOPG010000002">
    <property type="protein sequence ID" value="MBC5686249.1"/>
    <property type="molecule type" value="Genomic_DNA"/>
</dbReference>
<dbReference type="InterPro" id="IPR024194">
    <property type="entry name" value="Ac/AlaTfrase_AlgI/DltB"/>
</dbReference>
<keyword evidence="4 8" id="KW-0812">Transmembrane</keyword>
<dbReference type="PANTHER" id="PTHR13285">
    <property type="entry name" value="ACYLTRANSFERASE"/>
    <property type="match status" value="1"/>
</dbReference>
<keyword evidence="10" id="KW-1185">Reference proteome</keyword>